<comment type="caution">
    <text evidence="2">The sequence shown here is derived from an EMBL/GenBank/DDBJ whole genome shotgun (WGS) entry which is preliminary data.</text>
</comment>
<evidence type="ECO:0000313" key="3">
    <source>
        <dbReference type="Proteomes" id="UP000664628"/>
    </source>
</evidence>
<evidence type="ECO:0000256" key="1">
    <source>
        <dbReference type="SAM" id="Phobius"/>
    </source>
</evidence>
<dbReference type="Proteomes" id="UP000664628">
    <property type="component" value="Unassembled WGS sequence"/>
</dbReference>
<dbReference type="EMBL" id="JAFMYW010000007">
    <property type="protein sequence ID" value="MBO0951199.1"/>
    <property type="molecule type" value="Genomic_DNA"/>
</dbReference>
<gene>
    <name evidence="2" type="ORF">J2I46_21620</name>
</gene>
<protein>
    <submittedName>
        <fullName evidence="2">Uncharacterized protein</fullName>
    </submittedName>
</protein>
<dbReference type="RefSeq" id="WP_207331154.1">
    <property type="nucleotide sequence ID" value="NZ_JAFMYW010000007.1"/>
</dbReference>
<evidence type="ECO:0000313" key="2">
    <source>
        <dbReference type="EMBL" id="MBO0951199.1"/>
    </source>
</evidence>
<feature type="transmembrane region" description="Helical" evidence="1">
    <location>
        <begin position="214"/>
        <end position="234"/>
    </location>
</feature>
<keyword evidence="3" id="KW-1185">Reference proteome</keyword>
<proteinExistence type="predicted"/>
<name>A0ABS3JMH7_9BACT</name>
<sequence length="241" mass="27274">MATIIKSGEKLYAKRDGINVYQYPRPDAARWMFRPQRDEPDGPVREYKMYDEIGIFHEEVDGVDGKYLKVEAWTNAEGFFGDNYTVAYFVYLKPSEDNALTQDQVKNQQEEARNQETISLLKSQIYPEWTALGITLPIDAFYVTNLDGKAVLMLKWANGYSIEYDKFKVLNVDSKKLGANAKVPVASLEDEDKDDSGTGSGDADTKGSTKSYNIYALLAGLGLFALVGTYIFIFKSRRHEH</sequence>
<keyword evidence="1" id="KW-0472">Membrane</keyword>
<organism evidence="2 3">
    <name type="scientific">Fibrella forsythiae</name>
    <dbReference type="NCBI Taxonomy" id="2817061"/>
    <lineage>
        <taxon>Bacteria</taxon>
        <taxon>Pseudomonadati</taxon>
        <taxon>Bacteroidota</taxon>
        <taxon>Cytophagia</taxon>
        <taxon>Cytophagales</taxon>
        <taxon>Spirosomataceae</taxon>
        <taxon>Fibrella</taxon>
    </lineage>
</organism>
<keyword evidence="1" id="KW-0812">Transmembrane</keyword>
<accession>A0ABS3JMH7</accession>
<keyword evidence="1" id="KW-1133">Transmembrane helix</keyword>
<reference evidence="2 3" key="1">
    <citation type="submission" date="2021-03" db="EMBL/GenBank/DDBJ databases">
        <title>Fibrella sp. HMF5405 genome sequencing and assembly.</title>
        <authorList>
            <person name="Kang H."/>
            <person name="Kim H."/>
            <person name="Bae S."/>
            <person name="Joh K."/>
        </authorList>
    </citation>
    <scope>NUCLEOTIDE SEQUENCE [LARGE SCALE GENOMIC DNA]</scope>
    <source>
        <strain evidence="2 3">HMF5405</strain>
    </source>
</reference>